<accession>A0A0D7A8X3</accession>
<feature type="compositionally biased region" description="Basic and acidic residues" evidence="2">
    <location>
        <begin position="94"/>
        <end position="110"/>
    </location>
</feature>
<dbReference type="PROSITE" id="PS50103">
    <property type="entry name" value="ZF_C3H1"/>
    <property type="match status" value="1"/>
</dbReference>
<reference evidence="4 5" key="1">
    <citation type="journal article" date="2015" name="Fungal Genet. Biol.">
        <title>Evolution of novel wood decay mechanisms in Agaricales revealed by the genome sequences of Fistulina hepatica and Cylindrobasidium torrendii.</title>
        <authorList>
            <person name="Floudas D."/>
            <person name="Held B.W."/>
            <person name="Riley R."/>
            <person name="Nagy L.G."/>
            <person name="Koehler G."/>
            <person name="Ransdell A.S."/>
            <person name="Younus H."/>
            <person name="Chow J."/>
            <person name="Chiniquy J."/>
            <person name="Lipzen A."/>
            <person name="Tritt A."/>
            <person name="Sun H."/>
            <person name="Haridas S."/>
            <person name="LaButti K."/>
            <person name="Ohm R.A."/>
            <person name="Kues U."/>
            <person name="Blanchette R.A."/>
            <person name="Grigoriev I.V."/>
            <person name="Minto R.E."/>
            <person name="Hibbett D.S."/>
        </authorList>
    </citation>
    <scope>NUCLEOTIDE SEQUENCE [LARGE SCALE GENOMIC DNA]</scope>
    <source>
        <strain evidence="4 5">ATCC 64428</strain>
    </source>
</reference>
<dbReference type="AlphaFoldDB" id="A0A0D7A8X3"/>
<proteinExistence type="predicted"/>
<dbReference type="Proteomes" id="UP000054144">
    <property type="component" value="Unassembled WGS sequence"/>
</dbReference>
<evidence type="ECO:0000313" key="5">
    <source>
        <dbReference type="Proteomes" id="UP000054144"/>
    </source>
</evidence>
<evidence type="ECO:0000256" key="2">
    <source>
        <dbReference type="SAM" id="MobiDB-lite"/>
    </source>
</evidence>
<feature type="region of interest" description="Disordered" evidence="2">
    <location>
        <begin position="409"/>
        <end position="433"/>
    </location>
</feature>
<dbReference type="EMBL" id="KN881936">
    <property type="protein sequence ID" value="KIY47447.1"/>
    <property type="molecule type" value="Genomic_DNA"/>
</dbReference>
<sequence>MSSPHEADDDPQPSAGVQTEAIAACESVVERFRTGDILKARAIVEIQCHIPYSGKSDDDGQLAAHSTAIESFLRKLDGFECIRGVAGAQVNEGEVERSTLGREGSIPRESEQEETAGRTLKRTRAGSEEEDADDVLPAAKKLDVARLPWNSRKQSRIVKSTALPPAASGADARISSILRTVEILETISVDLKRAKINLLLSLDVPQFPDSQWTKLLGGGAVDFDQVLSGLYSAADVERTTERVGGLELSYVSTTPTKRVTTFGDWTTAYDSFAEAFTFVFPHRAEELRAYALHIKAFFKARPISEHSGVIAYDSAVRTRVGQRRNLLHTDFLEFQDLQIRFIFSPTGSASGSSTRSPDSGNPLTGGKRRQSRTPCRNYNNGVCPRSSTTCFYAHVCNKCRARGHVEKSCEKNASEEETPPKKESLADTSLTMKPVPTPPVKVLANPAAVATITNFPHLFPIVTPVDVPNFEDLLRDHPNRPLVNSVCRSLREGFWPWASTAHGDYPDTYDNAEGYRTLTDPVQLAFTRQQCASEIAAGRFSPSFRPNLLPGMYAVPIWVVPKPHSDGLRLVVDHSAGKFSLNSMIPKSERSVHLDGLQQLGQTLISARMRYPHRPIVVWKSDVSHAYRILPMHPFWQIKQTIHIDDTRHVDFDNDFGGGGSGRIWSVFFVLVLWIATYVKFILDLFAYVDDTFSWDFADNLAWYEPYQEWYPKKQVTLLRLWDRIGIPHEKKKQEWGFAVIVIGLLVNTNDMSVMMPDQSRLELIAALRAFAIPGQRRSLIEFQRLGGWINWALNVYPLLRPGLNTLYAKTKDKNQPLQPVWVSKALCSELHWVIDHLEASTGIHMLQSRRWGPRDADLIVYTDASLAAISFYIPALHAGFQCGTNLITLPHGISQDRIFYFEALAVVSSIYQYRRYLQLSSCPPTLQPPSYYHCPPSDAY</sequence>
<keyword evidence="1" id="KW-0862">Zinc</keyword>
<keyword evidence="1" id="KW-0863">Zinc-finger</keyword>
<protein>
    <recommendedName>
        <fullName evidence="3">C3H1-type domain-containing protein</fullName>
    </recommendedName>
</protein>
<name>A0A0D7A8X3_9AGAR</name>
<dbReference type="InterPro" id="IPR043502">
    <property type="entry name" value="DNA/RNA_pol_sf"/>
</dbReference>
<keyword evidence="1" id="KW-0479">Metal-binding</keyword>
<gene>
    <name evidence="4" type="ORF">FISHEDRAFT_74644</name>
</gene>
<evidence type="ECO:0000259" key="3">
    <source>
        <dbReference type="PROSITE" id="PS50103"/>
    </source>
</evidence>
<keyword evidence="5" id="KW-1185">Reference proteome</keyword>
<feature type="compositionally biased region" description="Polar residues" evidence="2">
    <location>
        <begin position="347"/>
        <end position="362"/>
    </location>
</feature>
<feature type="region of interest" description="Disordered" evidence="2">
    <location>
        <begin position="92"/>
        <end position="132"/>
    </location>
</feature>
<feature type="zinc finger region" description="C3H1-type" evidence="1">
    <location>
        <begin position="369"/>
        <end position="397"/>
    </location>
</feature>
<feature type="domain" description="C3H1-type" evidence="3">
    <location>
        <begin position="369"/>
        <end position="397"/>
    </location>
</feature>
<organism evidence="4 5">
    <name type="scientific">Fistulina hepatica ATCC 64428</name>
    <dbReference type="NCBI Taxonomy" id="1128425"/>
    <lineage>
        <taxon>Eukaryota</taxon>
        <taxon>Fungi</taxon>
        <taxon>Dikarya</taxon>
        <taxon>Basidiomycota</taxon>
        <taxon>Agaricomycotina</taxon>
        <taxon>Agaricomycetes</taxon>
        <taxon>Agaricomycetidae</taxon>
        <taxon>Agaricales</taxon>
        <taxon>Fistulinaceae</taxon>
        <taxon>Fistulina</taxon>
    </lineage>
</organism>
<dbReference type="GO" id="GO:0008270">
    <property type="term" value="F:zinc ion binding"/>
    <property type="evidence" value="ECO:0007669"/>
    <property type="project" value="UniProtKB-KW"/>
</dbReference>
<dbReference type="OrthoDB" id="2355984at2759"/>
<dbReference type="SUPFAM" id="SSF56672">
    <property type="entry name" value="DNA/RNA polymerases"/>
    <property type="match status" value="1"/>
</dbReference>
<dbReference type="InterPro" id="IPR000571">
    <property type="entry name" value="Znf_CCCH"/>
</dbReference>
<feature type="region of interest" description="Disordered" evidence="2">
    <location>
        <begin position="347"/>
        <end position="378"/>
    </location>
</feature>
<evidence type="ECO:0000256" key="1">
    <source>
        <dbReference type="PROSITE-ProRule" id="PRU00723"/>
    </source>
</evidence>
<feature type="compositionally biased region" description="Basic and acidic residues" evidence="2">
    <location>
        <begin position="409"/>
        <end position="425"/>
    </location>
</feature>
<evidence type="ECO:0000313" key="4">
    <source>
        <dbReference type="EMBL" id="KIY47447.1"/>
    </source>
</evidence>